<sequence length="65" mass="7554">MTAHTLEKRIHQATSHKSYTRPVSLHRSWVPLLSSFTFDHDIIILHSTFVYTRTANKIPVQLQVP</sequence>
<name>A0A2P2ML53_RHIMU</name>
<dbReference type="EMBL" id="GGEC01050460">
    <property type="protein sequence ID" value="MBX30944.1"/>
    <property type="molecule type" value="Transcribed_RNA"/>
</dbReference>
<protein>
    <submittedName>
        <fullName evidence="1">Uncharacterized protein</fullName>
    </submittedName>
</protein>
<reference evidence="1" key="1">
    <citation type="submission" date="2018-02" db="EMBL/GenBank/DDBJ databases">
        <title>Rhizophora mucronata_Transcriptome.</title>
        <authorList>
            <person name="Meera S.P."/>
            <person name="Sreeshan A."/>
            <person name="Augustine A."/>
        </authorList>
    </citation>
    <scope>NUCLEOTIDE SEQUENCE</scope>
    <source>
        <tissue evidence="1">Leaf</tissue>
    </source>
</reference>
<proteinExistence type="predicted"/>
<evidence type="ECO:0000313" key="1">
    <source>
        <dbReference type="EMBL" id="MBX30944.1"/>
    </source>
</evidence>
<organism evidence="1">
    <name type="scientific">Rhizophora mucronata</name>
    <name type="common">Asiatic mangrove</name>
    <dbReference type="NCBI Taxonomy" id="61149"/>
    <lineage>
        <taxon>Eukaryota</taxon>
        <taxon>Viridiplantae</taxon>
        <taxon>Streptophyta</taxon>
        <taxon>Embryophyta</taxon>
        <taxon>Tracheophyta</taxon>
        <taxon>Spermatophyta</taxon>
        <taxon>Magnoliopsida</taxon>
        <taxon>eudicotyledons</taxon>
        <taxon>Gunneridae</taxon>
        <taxon>Pentapetalae</taxon>
        <taxon>rosids</taxon>
        <taxon>fabids</taxon>
        <taxon>Malpighiales</taxon>
        <taxon>Rhizophoraceae</taxon>
        <taxon>Rhizophora</taxon>
    </lineage>
</organism>
<dbReference type="AlphaFoldDB" id="A0A2P2ML53"/>
<accession>A0A2P2ML53</accession>